<feature type="transmembrane region" description="Helical" evidence="1">
    <location>
        <begin position="47"/>
        <end position="67"/>
    </location>
</feature>
<sequence>MNEFEDKDFELGKAISKSRLTMPNASFEQQVMARMQHQIQRKNNYKYIRYSLLCFAMFTLVGLAGNYLLPGYVAMLSGVPAKVLKLIFEAGFVFCLLIGADHFIKYFKAKPLQGR</sequence>
<evidence type="ECO:0000313" key="2">
    <source>
        <dbReference type="EMBL" id="MDT3404229.1"/>
    </source>
</evidence>
<feature type="transmembrane region" description="Helical" evidence="1">
    <location>
        <begin position="87"/>
        <end position="107"/>
    </location>
</feature>
<reference evidence="3" key="1">
    <citation type="submission" date="2023-07" db="EMBL/GenBank/DDBJ databases">
        <title>Functional and genomic diversity of the sorghum phyllosphere microbiome.</title>
        <authorList>
            <person name="Shade A."/>
        </authorList>
    </citation>
    <scope>NUCLEOTIDE SEQUENCE [LARGE SCALE GENOMIC DNA]</scope>
    <source>
        <strain evidence="3">SORGH_AS_0422</strain>
    </source>
</reference>
<dbReference type="EMBL" id="JAVLVU010000001">
    <property type="protein sequence ID" value="MDT3404229.1"/>
    <property type="molecule type" value="Genomic_DNA"/>
</dbReference>
<evidence type="ECO:0000313" key="3">
    <source>
        <dbReference type="Proteomes" id="UP001258315"/>
    </source>
</evidence>
<gene>
    <name evidence="2" type="ORF">QE417_003301</name>
</gene>
<dbReference type="RefSeq" id="WP_311951565.1">
    <property type="nucleotide sequence ID" value="NZ_JAVLVU010000001.1"/>
</dbReference>
<protein>
    <recommendedName>
        <fullName evidence="4">Cation-transporting P-type ATPase C-terminal domain-containing protein</fullName>
    </recommendedName>
</protein>
<name>A0ABU3GWU2_9SPHI</name>
<dbReference type="Proteomes" id="UP001258315">
    <property type="component" value="Unassembled WGS sequence"/>
</dbReference>
<evidence type="ECO:0008006" key="4">
    <source>
        <dbReference type="Google" id="ProtNLM"/>
    </source>
</evidence>
<evidence type="ECO:0000256" key="1">
    <source>
        <dbReference type="SAM" id="Phobius"/>
    </source>
</evidence>
<comment type="caution">
    <text evidence="2">The sequence shown here is derived from an EMBL/GenBank/DDBJ whole genome shotgun (WGS) entry which is preliminary data.</text>
</comment>
<keyword evidence="1" id="KW-0812">Transmembrane</keyword>
<proteinExistence type="predicted"/>
<organism evidence="2 3">
    <name type="scientific">Mucilaginibacter terrae</name>
    <dbReference type="NCBI Taxonomy" id="1955052"/>
    <lineage>
        <taxon>Bacteria</taxon>
        <taxon>Pseudomonadati</taxon>
        <taxon>Bacteroidota</taxon>
        <taxon>Sphingobacteriia</taxon>
        <taxon>Sphingobacteriales</taxon>
        <taxon>Sphingobacteriaceae</taxon>
        <taxon>Mucilaginibacter</taxon>
    </lineage>
</organism>
<keyword evidence="1" id="KW-1133">Transmembrane helix</keyword>
<accession>A0ABU3GWU2</accession>
<keyword evidence="3" id="KW-1185">Reference proteome</keyword>
<keyword evidence="1" id="KW-0472">Membrane</keyword>